<dbReference type="Proteomes" id="UP000070258">
    <property type="component" value="Unassembled WGS sequence"/>
</dbReference>
<gene>
    <name evidence="3" type="ORF">AXK60_16890</name>
    <name evidence="2" type="ORF">AXK61_20900</name>
</gene>
<organism evidence="3 4">
    <name type="scientific">Tsukamurella pseudospumae</name>
    <dbReference type="NCBI Taxonomy" id="239498"/>
    <lineage>
        <taxon>Bacteria</taxon>
        <taxon>Bacillati</taxon>
        <taxon>Actinomycetota</taxon>
        <taxon>Actinomycetes</taxon>
        <taxon>Mycobacteriales</taxon>
        <taxon>Tsukamurellaceae</taxon>
        <taxon>Tsukamurella</taxon>
    </lineage>
</organism>
<accession>A0A137ZZ92</accession>
<evidence type="ECO:0000313" key="3">
    <source>
        <dbReference type="EMBL" id="KXP03495.1"/>
    </source>
</evidence>
<dbReference type="SUPFAM" id="SSF56719">
    <property type="entry name" value="Type II DNA topoisomerase"/>
    <property type="match status" value="1"/>
</dbReference>
<dbReference type="RefSeq" id="WP_068574333.1">
    <property type="nucleotide sequence ID" value="NZ_LSRE01000014.1"/>
</dbReference>
<reference evidence="4" key="3">
    <citation type="submission" date="2016-02" db="EMBL/GenBank/DDBJ databases">
        <authorList>
            <person name="Wen L."/>
            <person name="He K."/>
            <person name="Yang H."/>
        </authorList>
    </citation>
    <scope>NUCLEOTIDE SEQUENCE [LARGE SCALE GENOMIC DNA]</scope>
    <source>
        <strain evidence="4">JCM 15929</strain>
    </source>
</reference>
<evidence type="ECO:0000313" key="4">
    <source>
        <dbReference type="Proteomes" id="UP000070258"/>
    </source>
</evidence>
<comment type="caution">
    <text evidence="3">The sequence shown here is derived from an EMBL/GenBank/DDBJ whole genome shotgun (WGS) entry which is preliminary data.</text>
</comment>
<dbReference type="InterPro" id="IPR013760">
    <property type="entry name" value="Topo_IIA-like_dom_sf"/>
</dbReference>
<dbReference type="GO" id="GO:0005524">
    <property type="term" value="F:ATP binding"/>
    <property type="evidence" value="ECO:0007669"/>
    <property type="project" value="InterPro"/>
</dbReference>
<dbReference type="AlphaFoldDB" id="A0A137ZZ92"/>
<comment type="catalytic activity">
    <reaction evidence="1">
        <text>ATP-dependent breakage, passage and rejoining of double-stranded DNA.</text>
        <dbReference type="EC" id="5.6.2.2"/>
    </reaction>
</comment>
<dbReference type="GO" id="GO:0003677">
    <property type="term" value="F:DNA binding"/>
    <property type="evidence" value="ECO:0007669"/>
    <property type="project" value="InterPro"/>
</dbReference>
<dbReference type="EMBL" id="LSRF01000058">
    <property type="protein sequence ID" value="KXP03495.1"/>
    <property type="molecule type" value="Genomic_DNA"/>
</dbReference>
<evidence type="ECO:0000256" key="1">
    <source>
        <dbReference type="ARBA" id="ARBA00000185"/>
    </source>
</evidence>
<dbReference type="STRING" id="239498.AXK60_16890"/>
<evidence type="ECO:0000313" key="5">
    <source>
        <dbReference type="Proteomes" id="UP000070409"/>
    </source>
</evidence>
<evidence type="ECO:0000313" key="2">
    <source>
        <dbReference type="EMBL" id="KXO98023.1"/>
    </source>
</evidence>
<protein>
    <submittedName>
        <fullName evidence="3">Uncharacterized protein</fullName>
    </submittedName>
</protein>
<sequence length="83" mass="9658">MLVDALDHHRDVYEILFAADDIDTARTTLMAKYGWSEHGTNAVLDMQQRRLPKAERERITVALRDLTAEIARVEAEQHNRREL</sequence>
<dbReference type="Gene3D" id="1.10.268.10">
    <property type="entry name" value="Topoisomerase, domain 3"/>
    <property type="match status" value="1"/>
</dbReference>
<name>A0A137ZZ92_9ACTN</name>
<reference evidence="3" key="1">
    <citation type="submission" date="2016-02" db="EMBL/GenBank/DDBJ databases">
        <authorList>
            <person name="Teng J.L."/>
            <person name="Yang Y."/>
            <person name="Huang Y."/>
            <person name="Guo F."/>
            <person name="Wei W."/>
            <person name="Chen J.H."/>
            <person name="Wong S.Y."/>
            <person name="Lau S.K."/>
            <person name="Woo P.C."/>
        </authorList>
    </citation>
    <scope>NUCLEOTIDE SEQUENCE</scope>
    <source>
        <strain evidence="3">JCM 15929</strain>
    </source>
</reference>
<dbReference type="EMBL" id="LSRE01000014">
    <property type="protein sequence ID" value="KXO98023.1"/>
    <property type="molecule type" value="Genomic_DNA"/>
</dbReference>
<dbReference type="GO" id="GO:0034335">
    <property type="term" value="F:DNA negative supercoiling activity"/>
    <property type="evidence" value="ECO:0007669"/>
    <property type="project" value="UniProtKB-ARBA"/>
</dbReference>
<proteinExistence type="predicted"/>
<dbReference type="Proteomes" id="UP000070409">
    <property type="component" value="Unassembled WGS sequence"/>
</dbReference>
<dbReference type="InterPro" id="IPR013757">
    <property type="entry name" value="Topo_IIA_A_a_sf"/>
</dbReference>
<keyword evidence="5" id="KW-1185">Reference proteome</keyword>
<reference evidence="2 5" key="2">
    <citation type="submission" date="2016-02" db="EMBL/GenBank/DDBJ databases">
        <authorList>
            <person name="Teng J.L."/>
            <person name="Tang Y."/>
            <person name="Huang Y."/>
            <person name="Guo F."/>
            <person name="Wei W."/>
            <person name="Chen J.H."/>
            <person name="Wong S.Y."/>
            <person name="Lau S.K."/>
            <person name="Woo P.C."/>
        </authorList>
    </citation>
    <scope>NUCLEOTIDE SEQUENCE [LARGE SCALE GENOMIC DNA]</scope>
    <source>
        <strain evidence="2 5">JCM 13375</strain>
    </source>
</reference>